<dbReference type="SUPFAM" id="SSF52540">
    <property type="entry name" value="P-loop containing nucleoside triphosphate hydrolases"/>
    <property type="match status" value="1"/>
</dbReference>
<dbReference type="PROSITE" id="PS51375">
    <property type="entry name" value="PPR"/>
    <property type="match status" value="5"/>
</dbReference>
<dbReference type="InterPro" id="IPR002885">
    <property type="entry name" value="PPR_rpt"/>
</dbReference>
<dbReference type="Pfam" id="PF13812">
    <property type="entry name" value="PPR_3"/>
    <property type="match status" value="4"/>
</dbReference>
<dbReference type="OrthoDB" id="424823at2759"/>
<keyword evidence="1" id="KW-0677">Repeat</keyword>
<name>A0A813AAU6_9DINO</name>
<feature type="repeat" description="PPR" evidence="3">
    <location>
        <begin position="395"/>
        <end position="429"/>
    </location>
</feature>
<dbReference type="InterPro" id="IPR006073">
    <property type="entry name" value="GTP-bd"/>
</dbReference>
<evidence type="ECO:0000256" key="5">
    <source>
        <dbReference type="SAM" id="MobiDB-lite"/>
    </source>
</evidence>
<dbReference type="GO" id="GO:0005525">
    <property type="term" value="F:GTP binding"/>
    <property type="evidence" value="ECO:0007669"/>
    <property type="project" value="InterPro"/>
</dbReference>
<keyword evidence="2" id="KW-0547">Nucleotide-binding</keyword>
<dbReference type="PANTHER" id="PTHR47942">
    <property type="entry name" value="TETRATRICOPEPTIDE REPEAT (TPR)-LIKE SUPERFAMILY PROTEIN-RELATED"/>
    <property type="match status" value="1"/>
</dbReference>
<evidence type="ECO:0000259" key="6">
    <source>
        <dbReference type="PROSITE" id="PS51710"/>
    </source>
</evidence>
<dbReference type="EMBL" id="CAJNJA010057508">
    <property type="protein sequence ID" value="CAE7862501.1"/>
    <property type="molecule type" value="Genomic_DNA"/>
</dbReference>
<dbReference type="PANTHER" id="PTHR47942:SF63">
    <property type="entry name" value="PENTATRICOPEPTIDE REPEAT-CONTAINING PROTEIN"/>
    <property type="match status" value="1"/>
</dbReference>
<reference evidence="7" key="1">
    <citation type="submission" date="2021-02" db="EMBL/GenBank/DDBJ databases">
        <authorList>
            <person name="Dougan E. K."/>
            <person name="Rhodes N."/>
            <person name="Thang M."/>
            <person name="Chan C."/>
        </authorList>
    </citation>
    <scope>NUCLEOTIDE SEQUENCE</scope>
</reference>
<proteinExistence type="predicted"/>
<dbReference type="InterPro" id="IPR012675">
    <property type="entry name" value="Beta-grasp_dom_sf"/>
</dbReference>
<dbReference type="InterPro" id="IPR023192">
    <property type="entry name" value="TGS-like_dom_sf"/>
</dbReference>
<feature type="domain" description="OBG-type G" evidence="6">
    <location>
        <begin position="939"/>
        <end position="1181"/>
    </location>
</feature>
<evidence type="ECO:0000256" key="2">
    <source>
        <dbReference type="ARBA" id="ARBA00022741"/>
    </source>
</evidence>
<feature type="repeat" description="PPR" evidence="3">
    <location>
        <begin position="430"/>
        <end position="464"/>
    </location>
</feature>
<gene>
    <name evidence="7" type="primary">ychF</name>
    <name evidence="7" type="ORF">SNEC2469_LOCUS27378</name>
</gene>
<dbReference type="AlphaFoldDB" id="A0A813AAU6"/>
<dbReference type="Gene3D" id="3.10.20.30">
    <property type="match status" value="1"/>
</dbReference>
<feature type="repeat" description="PPR" evidence="3">
    <location>
        <begin position="607"/>
        <end position="641"/>
    </location>
</feature>
<sequence>MVPCRGVSCSTFACETVKIHGLLALPTSWLKPRSLCIPVYLHCPQHDDDGRPDFPSSGQISCVNALTRPARPAVFDHELRRRFRRRWRLRLKCNNSNRAMRACLRRASGKSKACPHPTDLAPPRGGMSKLQALASRGKSKAVLEVLAAMQGVSLFHVNASMTAFGKAMHWQACMELFFSLPELKATPDVVTYSAAISACQKGGQWQLPLELFERAQQTISPDVVLFGAVLGACEVGAQWQSTIRLLQAMQTTRISPNNINYKAAIGACGRAENWQVAVHLFREMPGAAMNPNVIIYNTTITAAEKAGVWPLALALFHEINAVHLQPNIISYSATISALARPGHWQLALHFSADLKRAQLSPNVYSYAAAINACEKGAEWQLALALLGEAENVAPSTVAYNAAISACAKAGHWQHGLALFTRMVQAQLDRDVYSYNAAISACERAGSSEMAVTLLESMASETITPTAISYNATMSACEKDSNWQQALALFFGLFDLLPPIAPTIVSYGSAISACASGAHWPLALHLLAAMPPAHLQPSTICYTAAMSACELGDQWKLSLALFDQMECSGVDVDLCSYNAVASSCGTGGQWQMVCQIFDQICEANFSPDVYTYNAAIGACTRSGEWQLALHFFARSTDLNSASMNAVLAAGERDGMRRFEKHQIYPRLLAKAVDILDLHDCNSEAATLAVRWWLSQVVLPILLKYGDRKFILVTGWGKSKPARKGTGSDVQEAVLSLLLSCGLPAKVQDHNKGRLEVPDKGPDRQGEFCCTIGPAARQLREAVLEAVQKDFESRMERYRDEVQYLRQKCDEKEKRCEQLMAEKGALSVAPTASTVLIVQPQQSSPENDCLPSSIHGADGGSSDTPLLDRPEGAKEPQVFLQIREFFLTEVGYPNVGKSSLFNAFAGQLPGSCLILRGAVKIGADLHTGDLSLGAAVAAAENFPFCTIEPNIVKVGVPDSRLDSLAELFSSQRTVPGQVEIRDIAGLIKGASTGAGMGNAFLSQIRGVQVVFHVVRCFSDQKVVHVEDPINIDPVKEYESILEELVIADLEYASKRLPALRKKATTAPSAGSDPAKMLAIYEEILKCLEDGKPARYALARQDEDCLSPSDDFLAQLITAKPVVVLANVAAEDAASGNEFTARLAEHVQTDAQALGGLASRFIIVSAQLEAEVAALDDKDFQAEYLESFGLDTNSPRALSRVLAESQSLLKLISFLTVGEMEVRAKEMPCALDEQVQMLPEILDVPLPCTYLLYKGSLARV</sequence>
<dbReference type="InterPro" id="IPR011990">
    <property type="entry name" value="TPR-like_helical_dom_sf"/>
</dbReference>
<dbReference type="PROSITE" id="PS51710">
    <property type="entry name" value="G_OBG"/>
    <property type="match status" value="1"/>
</dbReference>
<feature type="region of interest" description="Disordered" evidence="5">
    <location>
        <begin position="838"/>
        <end position="864"/>
    </location>
</feature>
<dbReference type="Gene3D" id="1.10.150.300">
    <property type="entry name" value="TGS-like domain"/>
    <property type="match status" value="1"/>
</dbReference>
<evidence type="ECO:0000256" key="1">
    <source>
        <dbReference type="ARBA" id="ARBA00022737"/>
    </source>
</evidence>
<evidence type="ECO:0000256" key="4">
    <source>
        <dbReference type="SAM" id="Coils"/>
    </source>
</evidence>
<dbReference type="InterPro" id="IPR027417">
    <property type="entry name" value="P-loop_NTPase"/>
</dbReference>
<accession>A0A813AAU6</accession>
<organism evidence="7 8">
    <name type="scientific">Symbiodinium necroappetens</name>
    <dbReference type="NCBI Taxonomy" id="1628268"/>
    <lineage>
        <taxon>Eukaryota</taxon>
        <taxon>Sar</taxon>
        <taxon>Alveolata</taxon>
        <taxon>Dinophyceae</taxon>
        <taxon>Suessiales</taxon>
        <taxon>Symbiodiniaceae</taxon>
        <taxon>Symbiodinium</taxon>
    </lineage>
</organism>
<dbReference type="Gene3D" id="1.25.40.10">
    <property type="entry name" value="Tetratricopeptide repeat domain"/>
    <property type="match status" value="4"/>
</dbReference>
<evidence type="ECO:0000313" key="8">
    <source>
        <dbReference type="Proteomes" id="UP000601435"/>
    </source>
</evidence>
<dbReference type="InterPro" id="IPR031167">
    <property type="entry name" value="G_OBG"/>
</dbReference>
<dbReference type="InterPro" id="IPR036063">
    <property type="entry name" value="Smr_dom_sf"/>
</dbReference>
<protein>
    <submittedName>
        <fullName evidence="7">YchF protein</fullName>
    </submittedName>
</protein>
<evidence type="ECO:0000256" key="3">
    <source>
        <dbReference type="PROSITE-ProRule" id="PRU00708"/>
    </source>
</evidence>
<keyword evidence="8" id="KW-1185">Reference proteome</keyword>
<evidence type="ECO:0000313" key="7">
    <source>
        <dbReference type="EMBL" id="CAE7862501.1"/>
    </source>
</evidence>
<feature type="coiled-coil region" evidence="4">
    <location>
        <begin position="786"/>
        <end position="820"/>
    </location>
</feature>
<dbReference type="SUPFAM" id="SSF160443">
    <property type="entry name" value="SMR domain-like"/>
    <property type="match status" value="1"/>
</dbReference>
<dbReference type="InterPro" id="IPR051222">
    <property type="entry name" value="PPR/CCM1_RNA-binding"/>
</dbReference>
<comment type="caution">
    <text evidence="7">The sequence shown here is derived from an EMBL/GenBank/DDBJ whole genome shotgun (WGS) entry which is preliminary data.</text>
</comment>
<dbReference type="Pfam" id="PF01926">
    <property type="entry name" value="MMR_HSR1"/>
    <property type="match status" value="1"/>
</dbReference>
<dbReference type="NCBIfam" id="TIGR00756">
    <property type="entry name" value="PPR"/>
    <property type="match status" value="2"/>
</dbReference>
<feature type="repeat" description="PPR" evidence="3">
    <location>
        <begin position="572"/>
        <end position="606"/>
    </location>
</feature>
<dbReference type="Gene3D" id="3.40.50.300">
    <property type="entry name" value="P-loop containing nucleotide triphosphate hydrolases"/>
    <property type="match status" value="1"/>
</dbReference>
<keyword evidence="4" id="KW-0175">Coiled coil</keyword>
<dbReference type="Proteomes" id="UP000601435">
    <property type="component" value="Unassembled WGS sequence"/>
</dbReference>
<feature type="repeat" description="PPR" evidence="3">
    <location>
        <begin position="257"/>
        <end position="291"/>
    </location>
</feature>